<feature type="region of interest" description="Disordered" evidence="2">
    <location>
        <begin position="133"/>
        <end position="174"/>
    </location>
</feature>
<dbReference type="Pfam" id="PF11285">
    <property type="entry name" value="DUF3086"/>
    <property type="match status" value="1"/>
</dbReference>
<dbReference type="EMBL" id="JTHE03000029">
    <property type="protein sequence ID" value="MCM1982101.1"/>
    <property type="molecule type" value="Genomic_DNA"/>
</dbReference>
<evidence type="ECO:0000256" key="1">
    <source>
        <dbReference type="SAM" id="Coils"/>
    </source>
</evidence>
<reference evidence="3 4" key="1">
    <citation type="journal article" date="2015" name="Genome Announc.">
        <title>Draft Genome Sequence of Filamentous Marine Cyanobacterium Lyngbya confervoides Strain BDU141951.</title>
        <authorList>
            <person name="Chandrababunaidu M.M."/>
            <person name="Sen D."/>
            <person name="Tripathy S."/>
        </authorList>
    </citation>
    <scope>NUCLEOTIDE SEQUENCE [LARGE SCALE GENOMIC DNA]</scope>
    <source>
        <strain evidence="3 4">BDU141951</strain>
    </source>
</reference>
<feature type="coiled-coil region" evidence="1">
    <location>
        <begin position="30"/>
        <end position="94"/>
    </location>
</feature>
<protein>
    <submittedName>
        <fullName evidence="3">DUF3086 domain-containing protein</fullName>
    </submittedName>
</protein>
<sequence>MTNADQSPINRDNSLGSPSANLPSALQSEVETLRTEIESLKAEKSQLLAQQLRSLETVCERLAQANITDLEERQRALQMSVEQLERRQERVQAEMKRSFAGVSQDIAIRVQGFKDYLVASLQDLVTTAEQLDLPMTSPDGVGSPGFRADPQEPSPRSRTAEPMAAPEPQFSQQSFQSETRQIRKLINQFTQEPDYYGPPWKLRRTFEAIHAERVEQWFLKFGGRGALPSLPSRLQNILVASAIISILRNLYGHRVRTLILANTPERLGDWRRGLQDCLGVGRGDFGPERGVMLFESADSLSQKAERLISEDCLPFILMDDVEGGVSLALLQYPFWLVFAPENQPRRDRGGFDWFE</sequence>
<name>A0ABD4T052_9CYAN</name>
<feature type="region of interest" description="Disordered" evidence="2">
    <location>
        <begin position="1"/>
        <end position="27"/>
    </location>
</feature>
<organism evidence="3 4">
    <name type="scientific">Lyngbya confervoides BDU141951</name>
    <dbReference type="NCBI Taxonomy" id="1574623"/>
    <lineage>
        <taxon>Bacteria</taxon>
        <taxon>Bacillati</taxon>
        <taxon>Cyanobacteriota</taxon>
        <taxon>Cyanophyceae</taxon>
        <taxon>Oscillatoriophycideae</taxon>
        <taxon>Oscillatoriales</taxon>
        <taxon>Microcoleaceae</taxon>
        <taxon>Lyngbya</taxon>
    </lineage>
</organism>
<keyword evidence="1" id="KW-0175">Coiled coil</keyword>
<dbReference type="RefSeq" id="WP_250833258.1">
    <property type="nucleotide sequence ID" value="NZ_JTHE03000029.1"/>
</dbReference>
<evidence type="ECO:0000256" key="2">
    <source>
        <dbReference type="SAM" id="MobiDB-lite"/>
    </source>
</evidence>
<proteinExistence type="predicted"/>
<evidence type="ECO:0000313" key="3">
    <source>
        <dbReference type="EMBL" id="MCM1982101.1"/>
    </source>
</evidence>
<dbReference type="InterPro" id="IPR021437">
    <property type="entry name" value="DUF3086"/>
</dbReference>
<comment type="caution">
    <text evidence="3">The sequence shown here is derived from an EMBL/GenBank/DDBJ whole genome shotgun (WGS) entry which is preliminary data.</text>
</comment>
<keyword evidence="4" id="KW-1185">Reference proteome</keyword>
<accession>A0ABD4T052</accession>
<dbReference type="SUPFAM" id="SSF58113">
    <property type="entry name" value="Apolipoprotein A-I"/>
    <property type="match status" value="1"/>
</dbReference>
<evidence type="ECO:0000313" key="4">
    <source>
        <dbReference type="Proteomes" id="UP000031561"/>
    </source>
</evidence>
<dbReference type="AlphaFoldDB" id="A0ABD4T052"/>
<gene>
    <name evidence="3" type="ORF">QQ91_0004545</name>
</gene>
<dbReference type="Proteomes" id="UP000031561">
    <property type="component" value="Unassembled WGS sequence"/>
</dbReference>